<dbReference type="EMBL" id="MCGE01000001">
    <property type="protein sequence ID" value="ORZ25464.1"/>
    <property type="molecule type" value="Genomic_DNA"/>
</dbReference>
<gene>
    <name evidence="4" type="ORF">BCR42DRAFT_445241</name>
</gene>
<dbReference type="PANTHER" id="PTHR23319:SF4">
    <property type="entry name" value="GRAM DOMAIN CONTAINING 1B, ISOFORM E"/>
    <property type="match status" value="1"/>
</dbReference>
<keyword evidence="5" id="KW-1185">Reference proteome</keyword>
<proteinExistence type="predicted"/>
<dbReference type="GO" id="GO:0032366">
    <property type="term" value="P:intracellular sterol transport"/>
    <property type="evidence" value="ECO:0007669"/>
    <property type="project" value="TreeGrafter"/>
</dbReference>
<dbReference type="Proteomes" id="UP000193560">
    <property type="component" value="Unassembled WGS sequence"/>
</dbReference>
<feature type="compositionally biased region" description="Basic residues" evidence="2">
    <location>
        <begin position="248"/>
        <end position="262"/>
    </location>
</feature>
<reference evidence="4 5" key="1">
    <citation type="submission" date="2016-07" db="EMBL/GenBank/DDBJ databases">
        <title>Pervasive Adenine N6-methylation of Active Genes in Fungi.</title>
        <authorList>
            <consortium name="DOE Joint Genome Institute"/>
            <person name="Mondo S.J."/>
            <person name="Dannebaum R.O."/>
            <person name="Kuo R.C."/>
            <person name="Labutti K."/>
            <person name="Haridas S."/>
            <person name="Kuo A."/>
            <person name="Salamov A."/>
            <person name="Ahrendt S.R."/>
            <person name="Lipzen A."/>
            <person name="Sullivan W."/>
            <person name="Andreopoulos W.B."/>
            <person name="Clum A."/>
            <person name="Lindquist E."/>
            <person name="Daum C."/>
            <person name="Ramamoorthy G.K."/>
            <person name="Gryganskyi A."/>
            <person name="Culley D."/>
            <person name="Magnuson J.K."/>
            <person name="James T.Y."/>
            <person name="O'Malley M.A."/>
            <person name="Stajich J.E."/>
            <person name="Spatafora J.W."/>
            <person name="Visel A."/>
            <person name="Grigoriev I.V."/>
        </authorList>
    </citation>
    <scope>NUCLEOTIDE SEQUENCE [LARGE SCALE GENOMIC DNA]</scope>
    <source>
        <strain evidence="4 5">NRRL 1336</strain>
    </source>
</reference>
<evidence type="ECO:0000259" key="3">
    <source>
        <dbReference type="SMART" id="SM00568"/>
    </source>
</evidence>
<dbReference type="InterPro" id="IPR051482">
    <property type="entry name" value="Cholesterol_transport"/>
</dbReference>
<dbReference type="InterPro" id="IPR004182">
    <property type="entry name" value="GRAM"/>
</dbReference>
<evidence type="ECO:0000256" key="1">
    <source>
        <dbReference type="SAM" id="Coils"/>
    </source>
</evidence>
<dbReference type="OrthoDB" id="2162691at2759"/>
<dbReference type="PANTHER" id="PTHR23319">
    <property type="entry name" value="GRAM DOMAIN CONTAINING 1B, ISOFORM E"/>
    <property type="match status" value="1"/>
</dbReference>
<dbReference type="AlphaFoldDB" id="A0A1X2J2K8"/>
<comment type="caution">
    <text evidence="4">The sequence shown here is derived from an EMBL/GenBank/DDBJ whole genome shotgun (WGS) entry which is preliminary data.</text>
</comment>
<feature type="coiled-coil region" evidence="1">
    <location>
        <begin position="332"/>
        <end position="359"/>
    </location>
</feature>
<evidence type="ECO:0000313" key="4">
    <source>
        <dbReference type="EMBL" id="ORZ25464.1"/>
    </source>
</evidence>
<dbReference type="SMART" id="SM00568">
    <property type="entry name" value="GRAM"/>
    <property type="match status" value="1"/>
</dbReference>
<dbReference type="GO" id="GO:0005886">
    <property type="term" value="C:plasma membrane"/>
    <property type="evidence" value="ECO:0007669"/>
    <property type="project" value="TreeGrafter"/>
</dbReference>
<dbReference type="GO" id="GO:0140268">
    <property type="term" value="C:endoplasmic reticulum-plasma membrane contact site"/>
    <property type="evidence" value="ECO:0007669"/>
    <property type="project" value="TreeGrafter"/>
</dbReference>
<dbReference type="Gene3D" id="2.30.29.30">
    <property type="entry name" value="Pleckstrin-homology domain (PH domain)/Phosphotyrosine-binding domain (PTB)"/>
    <property type="match status" value="1"/>
</dbReference>
<feature type="compositionally biased region" description="Low complexity" evidence="2">
    <location>
        <begin position="15"/>
        <end position="26"/>
    </location>
</feature>
<feature type="domain" description="GRAM" evidence="3">
    <location>
        <begin position="88"/>
        <end position="155"/>
    </location>
</feature>
<dbReference type="CDD" id="cd13220">
    <property type="entry name" value="PH-GRAM_GRAMDC"/>
    <property type="match status" value="1"/>
</dbReference>
<protein>
    <recommendedName>
        <fullName evidence="3">GRAM domain-containing protein</fullName>
    </recommendedName>
</protein>
<dbReference type="GO" id="GO:0032541">
    <property type="term" value="C:cortical endoplasmic reticulum"/>
    <property type="evidence" value="ECO:0007669"/>
    <property type="project" value="TreeGrafter"/>
</dbReference>
<name>A0A1X2J2K8_9FUNG</name>
<dbReference type="GO" id="GO:0005789">
    <property type="term" value="C:endoplasmic reticulum membrane"/>
    <property type="evidence" value="ECO:0007669"/>
    <property type="project" value="TreeGrafter"/>
</dbReference>
<feature type="compositionally biased region" description="Polar residues" evidence="2">
    <location>
        <begin position="32"/>
        <end position="41"/>
    </location>
</feature>
<evidence type="ECO:0000256" key="2">
    <source>
        <dbReference type="SAM" id="MobiDB-lite"/>
    </source>
</evidence>
<dbReference type="Pfam" id="PF02893">
    <property type="entry name" value="GRAM"/>
    <property type="match status" value="1"/>
</dbReference>
<dbReference type="STRING" id="90262.A0A1X2J2K8"/>
<organism evidence="4 5">
    <name type="scientific">Absidia repens</name>
    <dbReference type="NCBI Taxonomy" id="90262"/>
    <lineage>
        <taxon>Eukaryota</taxon>
        <taxon>Fungi</taxon>
        <taxon>Fungi incertae sedis</taxon>
        <taxon>Mucoromycota</taxon>
        <taxon>Mucoromycotina</taxon>
        <taxon>Mucoromycetes</taxon>
        <taxon>Mucorales</taxon>
        <taxon>Cunninghamellaceae</taxon>
        <taxon>Absidia</taxon>
    </lineage>
</organism>
<feature type="compositionally biased region" description="Acidic residues" evidence="2">
    <location>
        <begin position="215"/>
        <end position="237"/>
    </location>
</feature>
<dbReference type="InterPro" id="IPR011993">
    <property type="entry name" value="PH-like_dom_sf"/>
</dbReference>
<feature type="compositionally biased region" description="Low complexity" evidence="2">
    <location>
        <begin position="54"/>
        <end position="72"/>
    </location>
</feature>
<sequence>MPLEESGTPVPSKMSQSLLQQQQQQQQEEDSLTNSAVSDPVSSPADEEDEEYDPLTNTMSSSTLSSMKPPNSTSLPENCALASPKDNAYFHALFKSVPDHDRLLEIYKCALHRDILLQGHLYLSENYVCFHANIFGWITNLVIEYNEIILIERKMTAMIIPNGIQINTQHAKHTFASFIFREAAYQQLMSLWAIHKPQQLESASLVDGWSTTSDENSDDDDDDCSTDTDATISDDDSSSAASPSSSGRIHHRHHHHHHHHNKDHHQHLSIFSSWKTIVVLLLLLHSAWMIRKWARLGAQLEQQQQQSNHYDGLFDSSYEALLPHSYFDKSHNHHIYSRLDHLRQRMESLNQQILDQQSQLYDLSPHQDS</sequence>
<dbReference type="GO" id="GO:0032934">
    <property type="term" value="F:sterol binding"/>
    <property type="evidence" value="ECO:0007669"/>
    <property type="project" value="TreeGrafter"/>
</dbReference>
<accession>A0A1X2J2K8</accession>
<feature type="region of interest" description="Disordered" evidence="2">
    <location>
        <begin position="1"/>
        <end position="78"/>
    </location>
</feature>
<keyword evidence="1" id="KW-0175">Coiled coil</keyword>
<feature type="region of interest" description="Disordered" evidence="2">
    <location>
        <begin position="205"/>
        <end position="262"/>
    </location>
</feature>
<dbReference type="GO" id="GO:0005739">
    <property type="term" value="C:mitochondrion"/>
    <property type="evidence" value="ECO:0007669"/>
    <property type="project" value="TreeGrafter"/>
</dbReference>
<dbReference type="GO" id="GO:0120015">
    <property type="term" value="F:sterol transfer activity"/>
    <property type="evidence" value="ECO:0007669"/>
    <property type="project" value="TreeGrafter"/>
</dbReference>
<evidence type="ECO:0000313" key="5">
    <source>
        <dbReference type="Proteomes" id="UP000193560"/>
    </source>
</evidence>